<dbReference type="InterPro" id="IPR004875">
    <property type="entry name" value="DDE_SF_endonuclease_dom"/>
</dbReference>
<dbReference type="Pfam" id="PF03184">
    <property type="entry name" value="DDE_1"/>
    <property type="match status" value="1"/>
</dbReference>
<dbReference type="Proteomes" id="UP001243330">
    <property type="component" value="Unassembled WGS sequence"/>
</dbReference>
<protein>
    <submittedName>
        <fullName evidence="2">Transposase</fullName>
    </submittedName>
</protein>
<comment type="caution">
    <text evidence="2">The sequence shown here is derived from an EMBL/GenBank/DDBJ whole genome shotgun (WGS) entry which is preliminary data.</text>
</comment>
<evidence type="ECO:0000313" key="2">
    <source>
        <dbReference type="EMBL" id="KAK1837456.1"/>
    </source>
</evidence>
<feature type="domain" description="DDE-1" evidence="1">
    <location>
        <begin position="1"/>
        <end position="65"/>
    </location>
</feature>
<reference evidence="2" key="1">
    <citation type="submission" date="2023-01" db="EMBL/GenBank/DDBJ databases">
        <title>Colletotrichum chrysophilum M932 genome sequence.</title>
        <authorList>
            <person name="Baroncelli R."/>
        </authorList>
    </citation>
    <scope>NUCLEOTIDE SEQUENCE</scope>
    <source>
        <strain evidence="2">M932</strain>
    </source>
</reference>
<proteinExistence type="predicted"/>
<accession>A0AAD8ZXF1</accession>
<name>A0AAD8ZXF1_9PEZI</name>
<sequence length="101" mass="10990">MPAHSSHLLQPLDVGCFGPLKKAYDRQIEDKMRRGNTYITKEDFFPAFLKAFTQALTVKNIQGGFRGAGLVPLSAESILSKLDVKLHTPTPPGSLPTTPPA</sequence>
<organism evidence="2 3">
    <name type="scientific">Colletotrichum chrysophilum</name>
    <dbReference type="NCBI Taxonomy" id="1836956"/>
    <lineage>
        <taxon>Eukaryota</taxon>
        <taxon>Fungi</taxon>
        <taxon>Dikarya</taxon>
        <taxon>Ascomycota</taxon>
        <taxon>Pezizomycotina</taxon>
        <taxon>Sordariomycetes</taxon>
        <taxon>Hypocreomycetidae</taxon>
        <taxon>Glomerellales</taxon>
        <taxon>Glomerellaceae</taxon>
        <taxon>Colletotrichum</taxon>
        <taxon>Colletotrichum gloeosporioides species complex</taxon>
    </lineage>
</organism>
<dbReference type="AlphaFoldDB" id="A0AAD8ZXF1"/>
<evidence type="ECO:0000259" key="1">
    <source>
        <dbReference type="Pfam" id="PF03184"/>
    </source>
</evidence>
<dbReference type="EMBL" id="JAQOWY010001253">
    <property type="protein sequence ID" value="KAK1837456.1"/>
    <property type="molecule type" value="Genomic_DNA"/>
</dbReference>
<evidence type="ECO:0000313" key="3">
    <source>
        <dbReference type="Proteomes" id="UP001243330"/>
    </source>
</evidence>
<keyword evidence="3" id="KW-1185">Reference proteome</keyword>
<dbReference type="GO" id="GO:0003676">
    <property type="term" value="F:nucleic acid binding"/>
    <property type="evidence" value="ECO:0007669"/>
    <property type="project" value="InterPro"/>
</dbReference>
<gene>
    <name evidence="2" type="ORF">CCHR01_19921</name>
</gene>